<dbReference type="GO" id="GO:0035556">
    <property type="term" value="P:intracellular signal transduction"/>
    <property type="evidence" value="ECO:0007669"/>
    <property type="project" value="InterPro"/>
</dbReference>
<feature type="compositionally biased region" description="Acidic residues" evidence="1">
    <location>
        <begin position="277"/>
        <end position="286"/>
    </location>
</feature>
<dbReference type="OrthoDB" id="60033at2759"/>
<keyword evidence="2" id="KW-0472">Membrane</keyword>
<feature type="transmembrane region" description="Helical" evidence="2">
    <location>
        <begin position="28"/>
        <end position="48"/>
    </location>
</feature>
<feature type="region of interest" description="Disordered" evidence="1">
    <location>
        <begin position="277"/>
        <end position="300"/>
    </location>
</feature>
<feature type="compositionally biased region" description="Low complexity" evidence="1">
    <location>
        <begin position="459"/>
        <end position="485"/>
    </location>
</feature>
<organism evidence="4 5">
    <name type="scientific">Nannochloropsis salina CCMP1776</name>
    <dbReference type="NCBI Taxonomy" id="1027361"/>
    <lineage>
        <taxon>Eukaryota</taxon>
        <taxon>Sar</taxon>
        <taxon>Stramenopiles</taxon>
        <taxon>Ochrophyta</taxon>
        <taxon>Eustigmatophyceae</taxon>
        <taxon>Eustigmatales</taxon>
        <taxon>Monodopsidaceae</taxon>
        <taxon>Microchloropsis</taxon>
        <taxon>Microchloropsis salina</taxon>
    </lineage>
</organism>
<dbReference type="Pfam" id="PF00211">
    <property type="entry name" value="Guanylate_cyc"/>
    <property type="match status" value="1"/>
</dbReference>
<feature type="compositionally biased region" description="Polar residues" evidence="1">
    <location>
        <begin position="113"/>
        <end position="122"/>
    </location>
</feature>
<sequence length="601" mass="66927">MTPASGPPIVATMIEDIRRDSRQWAAESIFLSVATVLVFVSLSLSLHANLANLVFRPLEQIVQLVDRIRVNPLAPISGASADIHSQFQRQRQQQHGYQPQELYSLSQDKRPQSPRQRSNTSPAYMWDEERGPSRNEAGRTGGSFMIRSDQQSGLEPTLLLQTISKIGALVRIGLGDAGADIISRHLENNLDRGQESRYSDENRLDVMSPGKLVSAIFVFCDVRNFTDTTECLQEEVMIFVNKIATILHELTVQCEGAPNKNVGDAFLLVWKLMTHEEEEETDDEEEERPRPSPDSKTQEALTVDGGAQATLLAGQALYCVLNFALELSRLYAYVCQFSSAATQRLLSRMPDYKVGVGFGLHMGWAVEGAIGSDQKIDVSYISPHVTTSEYLQDLTKEYGCTVLVSDAFYHLLPSQAQYNCRQLDCVRQRGGHKEPMGIYTYDCDPDMLPAPSSKDRSDVPVLSSPSLSPVNLQSSHASKDPSSSPDQHRIGARNGSPKAITLRGDDKELPNIFLKPYTPEVWENDPNLQHIRTKLHPNFRATWNYAMSSYLAGEWSSAKQGFETTFELSGGRDGPSRALLKILEQYDNKAPSGWSGWREIG</sequence>
<keyword evidence="5" id="KW-1185">Reference proteome</keyword>
<keyword evidence="2" id="KW-0812">Transmembrane</keyword>
<feature type="compositionally biased region" description="Basic and acidic residues" evidence="1">
    <location>
        <begin position="127"/>
        <end position="137"/>
    </location>
</feature>
<evidence type="ECO:0000256" key="1">
    <source>
        <dbReference type="SAM" id="MobiDB-lite"/>
    </source>
</evidence>
<evidence type="ECO:0000256" key="2">
    <source>
        <dbReference type="SAM" id="Phobius"/>
    </source>
</evidence>
<protein>
    <recommendedName>
        <fullName evidence="3">Guanylate cyclase domain-containing protein</fullName>
    </recommendedName>
</protein>
<keyword evidence="2" id="KW-1133">Transmembrane helix</keyword>
<evidence type="ECO:0000313" key="5">
    <source>
        <dbReference type="Proteomes" id="UP000355283"/>
    </source>
</evidence>
<reference evidence="4 5" key="1">
    <citation type="submission" date="2019-01" db="EMBL/GenBank/DDBJ databases">
        <title>Nuclear Genome Assembly of the Microalgal Biofuel strain Nannochloropsis salina CCMP1776.</title>
        <authorList>
            <person name="Hovde B."/>
        </authorList>
    </citation>
    <scope>NUCLEOTIDE SEQUENCE [LARGE SCALE GENOMIC DNA]</scope>
    <source>
        <strain evidence="4 5">CCMP1776</strain>
    </source>
</reference>
<feature type="compositionally biased region" description="Basic and acidic residues" evidence="1">
    <location>
        <begin position="287"/>
        <end position="297"/>
    </location>
</feature>
<dbReference type="EMBL" id="SDOX01000158">
    <property type="protein sequence ID" value="TFJ80790.1"/>
    <property type="molecule type" value="Genomic_DNA"/>
</dbReference>
<evidence type="ECO:0000313" key="4">
    <source>
        <dbReference type="EMBL" id="TFJ80790.1"/>
    </source>
</evidence>
<name>A0A4D9CNS7_9STRA</name>
<accession>A0A4D9CNS7</accession>
<feature type="domain" description="Guanylate cyclase" evidence="3">
    <location>
        <begin position="216"/>
        <end position="392"/>
    </location>
</feature>
<dbReference type="PANTHER" id="PTHR43336">
    <property type="entry name" value="OXYGEN SENSOR HISTIDINE KINASE RESPONSE REGULATOR DEVS/DOSS"/>
    <property type="match status" value="1"/>
</dbReference>
<feature type="compositionally biased region" description="Low complexity" evidence="1">
    <location>
        <begin position="88"/>
        <end position="100"/>
    </location>
</feature>
<feature type="region of interest" description="Disordered" evidence="1">
    <location>
        <begin position="449"/>
        <end position="503"/>
    </location>
</feature>
<gene>
    <name evidence="4" type="ORF">NSK_007967</name>
</gene>
<dbReference type="Proteomes" id="UP000355283">
    <property type="component" value="Unassembled WGS sequence"/>
</dbReference>
<dbReference type="PROSITE" id="PS50125">
    <property type="entry name" value="GUANYLATE_CYCLASE_2"/>
    <property type="match status" value="1"/>
</dbReference>
<evidence type="ECO:0000259" key="3">
    <source>
        <dbReference type="PROSITE" id="PS50125"/>
    </source>
</evidence>
<dbReference type="InterPro" id="IPR029787">
    <property type="entry name" value="Nucleotide_cyclase"/>
</dbReference>
<dbReference type="InterPro" id="IPR001054">
    <property type="entry name" value="A/G_cyclase"/>
</dbReference>
<proteinExistence type="predicted"/>
<dbReference type="CDD" id="cd07302">
    <property type="entry name" value="CHD"/>
    <property type="match status" value="1"/>
</dbReference>
<dbReference type="Gene3D" id="3.30.70.1230">
    <property type="entry name" value="Nucleotide cyclase"/>
    <property type="match status" value="1"/>
</dbReference>
<dbReference type="PANTHER" id="PTHR43336:SF3">
    <property type="entry name" value="GUANYLATE CYCLASE DOMAIN-CONTAINING PROTEIN"/>
    <property type="match status" value="1"/>
</dbReference>
<dbReference type="AlphaFoldDB" id="A0A4D9CNS7"/>
<comment type="caution">
    <text evidence="4">The sequence shown here is derived from an EMBL/GenBank/DDBJ whole genome shotgun (WGS) entry which is preliminary data.</text>
</comment>
<dbReference type="SUPFAM" id="SSF55073">
    <property type="entry name" value="Nucleotide cyclase"/>
    <property type="match status" value="1"/>
</dbReference>
<feature type="region of interest" description="Disordered" evidence="1">
    <location>
        <begin position="88"/>
        <end position="141"/>
    </location>
</feature>
<dbReference type="GO" id="GO:0009190">
    <property type="term" value="P:cyclic nucleotide biosynthetic process"/>
    <property type="evidence" value="ECO:0007669"/>
    <property type="project" value="InterPro"/>
</dbReference>